<keyword evidence="3" id="KW-1185">Reference proteome</keyword>
<reference evidence="2 3" key="1">
    <citation type="journal article" date="2011" name="Genome Res.">
        <title>Phylogeny-wide analysis of social amoeba genomes highlights ancient origins for complex intercellular communication.</title>
        <authorList>
            <person name="Heidel A.J."/>
            <person name="Lawal H.M."/>
            <person name="Felder M."/>
            <person name="Schilde C."/>
            <person name="Helps N.R."/>
            <person name="Tunggal B."/>
            <person name="Rivero F."/>
            <person name="John U."/>
            <person name="Schleicher M."/>
            <person name="Eichinger L."/>
            <person name="Platzer M."/>
            <person name="Noegel A.A."/>
            <person name="Schaap P."/>
            <person name="Gloeckner G."/>
        </authorList>
    </citation>
    <scope>NUCLEOTIDE SEQUENCE [LARGE SCALE GENOMIC DNA]</scope>
    <source>
        <strain evidence="3">ATCC 26659 / Pp 5 / PN500</strain>
    </source>
</reference>
<dbReference type="RefSeq" id="XP_020433797.1">
    <property type="nucleotide sequence ID" value="XM_020576548.1"/>
</dbReference>
<proteinExistence type="predicted"/>
<dbReference type="FunCoup" id="D3BAU3">
    <property type="interactions" value="805"/>
</dbReference>
<gene>
    <name evidence="2" type="ORF">PPL_05674</name>
</gene>
<dbReference type="GeneID" id="31361158"/>
<dbReference type="Proteomes" id="UP000001396">
    <property type="component" value="Unassembled WGS sequence"/>
</dbReference>
<feature type="compositionally biased region" description="Polar residues" evidence="1">
    <location>
        <begin position="11"/>
        <end position="29"/>
    </location>
</feature>
<name>D3BAU3_HETP5</name>
<evidence type="ECO:0000313" key="3">
    <source>
        <dbReference type="Proteomes" id="UP000001396"/>
    </source>
</evidence>
<feature type="region of interest" description="Disordered" evidence="1">
    <location>
        <begin position="1"/>
        <end position="29"/>
    </location>
</feature>
<accession>D3BAU3</accession>
<dbReference type="OMA" id="ICGCERI"/>
<protein>
    <submittedName>
        <fullName evidence="2">Uncharacterized protein</fullName>
    </submittedName>
</protein>
<dbReference type="EMBL" id="ADBJ01000025">
    <property type="protein sequence ID" value="EFA81680.1"/>
    <property type="molecule type" value="Genomic_DNA"/>
</dbReference>
<evidence type="ECO:0000256" key="1">
    <source>
        <dbReference type="SAM" id="MobiDB-lite"/>
    </source>
</evidence>
<organism evidence="2 3">
    <name type="scientific">Heterostelium pallidum (strain ATCC 26659 / Pp 5 / PN500)</name>
    <name type="common">Cellular slime mold</name>
    <name type="synonym">Polysphondylium pallidum</name>
    <dbReference type="NCBI Taxonomy" id="670386"/>
    <lineage>
        <taxon>Eukaryota</taxon>
        <taxon>Amoebozoa</taxon>
        <taxon>Evosea</taxon>
        <taxon>Eumycetozoa</taxon>
        <taxon>Dictyostelia</taxon>
        <taxon>Acytosteliales</taxon>
        <taxon>Acytosteliaceae</taxon>
        <taxon>Heterostelium</taxon>
    </lineage>
</organism>
<comment type="caution">
    <text evidence="2">The sequence shown here is derived from an EMBL/GenBank/DDBJ whole genome shotgun (WGS) entry which is preliminary data.</text>
</comment>
<evidence type="ECO:0000313" key="2">
    <source>
        <dbReference type="EMBL" id="EFA81680.1"/>
    </source>
</evidence>
<dbReference type="AlphaFoldDB" id="D3BAU3"/>
<dbReference type="InParanoid" id="D3BAU3"/>
<sequence length="269" mass="30979">MSKIKSISKVPPQSTTNKRSSSPNNGNNEKLTVVHFNLKFGGSGEMMCERNSRFWKPTKDDLNFLLLDSQEKRTPDLSTIYLQSFTILKYDNQFNLPISLNFSGLPQSNNPNISHQVILSSKTTNDSLNLNLVAGSLEKQEENNTQTTPIQCPIPLPKITIDNEHNSLITFPNELLGFKDNINKPKTICGCERIGDFDYSCMHMKNDLEKKYHLFNPFQFMATVQRLDEKPFARGKNQSEISIDIEMKFYFLHYFETQKTTTSRSRYKK</sequence>